<evidence type="ECO:0000313" key="6">
    <source>
        <dbReference type="Proteomes" id="UP001589628"/>
    </source>
</evidence>
<feature type="domain" description="HTH asnC-type" evidence="4">
    <location>
        <begin position="9"/>
        <end position="70"/>
    </location>
</feature>
<organism evidence="5 6">
    <name type="scientific">Balneatrix alpica</name>
    <dbReference type="NCBI Taxonomy" id="75684"/>
    <lineage>
        <taxon>Bacteria</taxon>
        <taxon>Pseudomonadati</taxon>
        <taxon>Pseudomonadota</taxon>
        <taxon>Gammaproteobacteria</taxon>
        <taxon>Oceanospirillales</taxon>
        <taxon>Balneatrichaceae</taxon>
        <taxon>Balneatrix</taxon>
    </lineage>
</organism>
<evidence type="ECO:0000259" key="4">
    <source>
        <dbReference type="PROSITE" id="PS50956"/>
    </source>
</evidence>
<dbReference type="InterPro" id="IPR036390">
    <property type="entry name" value="WH_DNA-bd_sf"/>
</dbReference>
<protein>
    <submittedName>
        <fullName evidence="5">Lrp/AsnC family transcriptional regulator</fullName>
    </submittedName>
</protein>
<dbReference type="SUPFAM" id="SSF54909">
    <property type="entry name" value="Dimeric alpha+beta barrel"/>
    <property type="match status" value="1"/>
</dbReference>
<dbReference type="InterPro" id="IPR019887">
    <property type="entry name" value="Tscrpt_reg_AsnC/Lrp_C"/>
</dbReference>
<keyword evidence="2" id="KW-0238">DNA-binding</keyword>
<name>A0ABV5ZEQ2_9GAMM</name>
<evidence type="ECO:0000256" key="2">
    <source>
        <dbReference type="ARBA" id="ARBA00023125"/>
    </source>
</evidence>
<sequence length="158" mass="17881">MKKYVHEALDKTDVQILRLLQQDGRLSNAKLAEKVNLSETPCWRRLKRLEEEGYISGYRAQLDRRKLNYRVLAFVQVKISSHHTAVTEEFERAVAAQAQVLSCHNVSGEADYMLQVVAEDLEAFGLYSAEVLRRLPGVASVHSTLSLRSIKEGDSLPL</sequence>
<dbReference type="Pfam" id="PF13412">
    <property type="entry name" value="HTH_24"/>
    <property type="match status" value="1"/>
</dbReference>
<dbReference type="InterPro" id="IPR019888">
    <property type="entry name" value="Tscrpt_reg_AsnC-like"/>
</dbReference>
<dbReference type="InterPro" id="IPR000485">
    <property type="entry name" value="AsnC-type_HTH_dom"/>
</dbReference>
<dbReference type="Pfam" id="PF01037">
    <property type="entry name" value="AsnC_trans_reg"/>
    <property type="match status" value="1"/>
</dbReference>
<evidence type="ECO:0000256" key="1">
    <source>
        <dbReference type="ARBA" id="ARBA00023015"/>
    </source>
</evidence>
<dbReference type="RefSeq" id="WP_027312627.1">
    <property type="nucleotide sequence ID" value="NZ_JAUESS010000015.1"/>
</dbReference>
<reference evidence="5 6" key="1">
    <citation type="submission" date="2024-09" db="EMBL/GenBank/DDBJ databases">
        <authorList>
            <person name="Sun Q."/>
            <person name="Mori K."/>
        </authorList>
    </citation>
    <scope>NUCLEOTIDE SEQUENCE [LARGE SCALE GENOMIC DNA]</scope>
    <source>
        <strain evidence="5 6">ATCC 51285</strain>
    </source>
</reference>
<gene>
    <name evidence="5" type="ORF">ACFFLH_15160</name>
</gene>
<keyword evidence="1" id="KW-0805">Transcription regulation</keyword>
<keyword evidence="6" id="KW-1185">Reference proteome</keyword>
<dbReference type="PANTHER" id="PTHR30154:SF46">
    <property type="entry name" value="TRANSCRIPTIONAL REGULATORY PROTEIN"/>
    <property type="match status" value="1"/>
</dbReference>
<evidence type="ECO:0000313" key="5">
    <source>
        <dbReference type="EMBL" id="MFB9887754.1"/>
    </source>
</evidence>
<dbReference type="SMART" id="SM00344">
    <property type="entry name" value="HTH_ASNC"/>
    <property type="match status" value="1"/>
</dbReference>
<proteinExistence type="predicted"/>
<dbReference type="PROSITE" id="PS50956">
    <property type="entry name" value="HTH_ASNC_2"/>
    <property type="match status" value="1"/>
</dbReference>
<dbReference type="Proteomes" id="UP001589628">
    <property type="component" value="Unassembled WGS sequence"/>
</dbReference>
<dbReference type="SUPFAM" id="SSF46785">
    <property type="entry name" value="Winged helix' DNA-binding domain"/>
    <property type="match status" value="1"/>
</dbReference>
<accession>A0ABV5ZEQ2</accession>
<dbReference type="EMBL" id="JBHLZN010000006">
    <property type="protein sequence ID" value="MFB9887754.1"/>
    <property type="molecule type" value="Genomic_DNA"/>
</dbReference>
<comment type="caution">
    <text evidence="5">The sequence shown here is derived from an EMBL/GenBank/DDBJ whole genome shotgun (WGS) entry which is preliminary data.</text>
</comment>
<dbReference type="Gene3D" id="1.10.10.10">
    <property type="entry name" value="Winged helix-like DNA-binding domain superfamily/Winged helix DNA-binding domain"/>
    <property type="match status" value="1"/>
</dbReference>
<dbReference type="InterPro" id="IPR036388">
    <property type="entry name" value="WH-like_DNA-bd_sf"/>
</dbReference>
<dbReference type="CDD" id="cd00090">
    <property type="entry name" value="HTH_ARSR"/>
    <property type="match status" value="1"/>
</dbReference>
<keyword evidence="3" id="KW-0804">Transcription</keyword>
<dbReference type="InterPro" id="IPR011991">
    <property type="entry name" value="ArsR-like_HTH"/>
</dbReference>
<dbReference type="Gene3D" id="3.30.70.920">
    <property type="match status" value="1"/>
</dbReference>
<evidence type="ECO:0000256" key="3">
    <source>
        <dbReference type="ARBA" id="ARBA00023163"/>
    </source>
</evidence>
<dbReference type="InterPro" id="IPR011008">
    <property type="entry name" value="Dimeric_a/b-barrel"/>
</dbReference>
<dbReference type="PRINTS" id="PR00033">
    <property type="entry name" value="HTHASNC"/>
</dbReference>
<dbReference type="PANTHER" id="PTHR30154">
    <property type="entry name" value="LEUCINE-RESPONSIVE REGULATORY PROTEIN"/>
    <property type="match status" value="1"/>
</dbReference>